<evidence type="ECO:0000256" key="2">
    <source>
        <dbReference type="ARBA" id="ARBA00022448"/>
    </source>
</evidence>
<feature type="transmembrane region" description="Helical" evidence="9">
    <location>
        <begin position="272"/>
        <end position="296"/>
    </location>
</feature>
<evidence type="ECO:0000256" key="5">
    <source>
        <dbReference type="ARBA" id="ARBA00022741"/>
    </source>
</evidence>
<dbReference type="CDD" id="cd18548">
    <property type="entry name" value="ABC_6TM_Tm287_like"/>
    <property type="match status" value="1"/>
</dbReference>
<dbReference type="AlphaFoldDB" id="A0A098EQ07"/>
<evidence type="ECO:0000259" key="11">
    <source>
        <dbReference type="PROSITE" id="PS50929"/>
    </source>
</evidence>
<protein>
    <submittedName>
        <fullName evidence="12">Putative ABC transporter ATP-binding protein</fullName>
    </submittedName>
</protein>
<dbReference type="Pfam" id="PF00005">
    <property type="entry name" value="ABC_tran"/>
    <property type="match status" value="1"/>
</dbReference>
<keyword evidence="6 12" id="KW-0067">ATP-binding</keyword>
<organism evidence="12 13">
    <name type="scientific">Planococcus massiliensis</name>
    <dbReference type="NCBI Taxonomy" id="1499687"/>
    <lineage>
        <taxon>Bacteria</taxon>
        <taxon>Bacillati</taxon>
        <taxon>Bacillota</taxon>
        <taxon>Bacilli</taxon>
        <taxon>Bacillales</taxon>
        <taxon>Caryophanaceae</taxon>
        <taxon>Planococcus</taxon>
    </lineage>
</organism>
<evidence type="ECO:0000313" key="12">
    <source>
        <dbReference type="EMBL" id="CEG23880.1"/>
    </source>
</evidence>
<dbReference type="EMBL" id="CCXS01000001">
    <property type="protein sequence ID" value="CEG23880.1"/>
    <property type="molecule type" value="Genomic_DNA"/>
</dbReference>
<evidence type="ECO:0000256" key="3">
    <source>
        <dbReference type="ARBA" id="ARBA00022475"/>
    </source>
</evidence>
<dbReference type="GO" id="GO:0005886">
    <property type="term" value="C:plasma membrane"/>
    <property type="evidence" value="ECO:0007669"/>
    <property type="project" value="UniProtKB-SubCell"/>
</dbReference>
<gene>
    <name evidence="12" type="ORF">BN1080_02887</name>
</gene>
<keyword evidence="4 9" id="KW-0812">Transmembrane</keyword>
<dbReference type="InterPro" id="IPR036640">
    <property type="entry name" value="ABC1_TM_sf"/>
</dbReference>
<dbReference type="PANTHER" id="PTHR43394">
    <property type="entry name" value="ATP-DEPENDENT PERMEASE MDL1, MITOCHONDRIAL"/>
    <property type="match status" value="1"/>
</dbReference>
<dbReference type="PROSITE" id="PS50929">
    <property type="entry name" value="ABC_TM1F"/>
    <property type="match status" value="1"/>
</dbReference>
<keyword evidence="3" id="KW-1003">Cell membrane</keyword>
<feature type="transmembrane region" description="Helical" evidence="9">
    <location>
        <begin position="130"/>
        <end position="149"/>
    </location>
</feature>
<feature type="transmembrane region" description="Helical" evidence="9">
    <location>
        <begin position="52"/>
        <end position="76"/>
    </location>
</feature>
<name>A0A098EQ07_9BACL</name>
<dbReference type="GO" id="GO:0016887">
    <property type="term" value="F:ATP hydrolysis activity"/>
    <property type="evidence" value="ECO:0007669"/>
    <property type="project" value="InterPro"/>
</dbReference>
<dbReference type="InterPro" id="IPR039421">
    <property type="entry name" value="Type_1_exporter"/>
</dbReference>
<dbReference type="OrthoDB" id="9770415at2"/>
<dbReference type="FunFam" id="3.40.50.300:FF:000221">
    <property type="entry name" value="Multidrug ABC transporter ATP-binding protein"/>
    <property type="match status" value="1"/>
</dbReference>
<dbReference type="RefSeq" id="WP_052652921.1">
    <property type="nucleotide sequence ID" value="NZ_CCXS01000001.1"/>
</dbReference>
<keyword evidence="7 9" id="KW-1133">Transmembrane helix</keyword>
<evidence type="ECO:0000313" key="13">
    <source>
        <dbReference type="Proteomes" id="UP000043699"/>
    </source>
</evidence>
<keyword evidence="5" id="KW-0547">Nucleotide-binding</keyword>
<evidence type="ECO:0000256" key="9">
    <source>
        <dbReference type="SAM" id="Phobius"/>
    </source>
</evidence>
<accession>A0A098EQ07</accession>
<dbReference type="PANTHER" id="PTHR43394:SF1">
    <property type="entry name" value="ATP-BINDING CASSETTE SUB-FAMILY B MEMBER 10, MITOCHONDRIAL"/>
    <property type="match status" value="1"/>
</dbReference>
<dbReference type="InterPro" id="IPR017871">
    <property type="entry name" value="ABC_transporter-like_CS"/>
</dbReference>
<feature type="domain" description="ABC transporter" evidence="10">
    <location>
        <begin position="331"/>
        <end position="566"/>
    </location>
</feature>
<dbReference type="PROSITE" id="PS00211">
    <property type="entry name" value="ABC_TRANSPORTER_1"/>
    <property type="match status" value="1"/>
</dbReference>
<sequence>MLKILKNLAPYKWFVAAVVLLIFGQSMADLFLPTLMADIIDNGVVKGNIPYIWEIGGWMLLISALGAVAAICASFYSSKAAMGMGRDLRRKVFSHVEKFSLQEFDEVGTASLITRTTNDITQIQQVVIMLLRMVISAPIMLTGGLIMAISKDAKLSLVIVAAMPVLVGAILLILKKGVPLFQEVQKRLDRLNLVLRENLTGIRVVRAFNRETEEKARLQKANRDLTDVSIRVNKIMAFMMPIMMLVMNLTVVGIIWFGGIRIDNGGMQIGDLMAYIQYVMMIMFALVMASMMFMMVPRAAVSAKRINEVLEMKPAFQDLGNKTADRERGTLEFDNVTFSYPGAEEPALSNISFKAKPGEITAIIGGTGSGKSTLINLIPRFYDISEGAIRVNGVDIRQATQDEVRSKLGFVPQKAILFTGSIADNIRFGKPDATPAELEHAASIAQATEFISGLKEGYETELEQGGSNLSGGQKQRLAIARALVRKPDIYIFDDSFSALDFKTDAKLRAALRDETKDATVLLVAQRVSTVVDADRIIVLEKGRIAGMGTHEELMKNNEVYREIAYSQLSEEEIA</sequence>
<dbReference type="FunFam" id="1.20.1560.10:FF:000040">
    <property type="entry name" value="Multidrug ABC transporter ATP-binding protein"/>
    <property type="match status" value="1"/>
</dbReference>
<keyword evidence="13" id="KW-1185">Reference proteome</keyword>
<comment type="subcellular location">
    <subcellularLocation>
        <location evidence="1">Cell membrane</location>
        <topology evidence="1">Multi-pass membrane protein</topology>
    </subcellularLocation>
</comment>
<evidence type="ECO:0000259" key="10">
    <source>
        <dbReference type="PROSITE" id="PS50893"/>
    </source>
</evidence>
<evidence type="ECO:0000256" key="6">
    <source>
        <dbReference type="ARBA" id="ARBA00022840"/>
    </source>
</evidence>
<evidence type="ECO:0000256" key="4">
    <source>
        <dbReference type="ARBA" id="ARBA00022692"/>
    </source>
</evidence>
<proteinExistence type="predicted"/>
<feature type="transmembrane region" description="Helical" evidence="9">
    <location>
        <begin position="238"/>
        <end position="260"/>
    </location>
</feature>
<dbReference type="STRING" id="1499687.BN1080_02887"/>
<dbReference type="SUPFAM" id="SSF52540">
    <property type="entry name" value="P-loop containing nucleoside triphosphate hydrolases"/>
    <property type="match status" value="1"/>
</dbReference>
<dbReference type="InterPro" id="IPR003593">
    <property type="entry name" value="AAA+_ATPase"/>
</dbReference>
<feature type="domain" description="ABC transmembrane type-1" evidence="11">
    <location>
        <begin position="16"/>
        <end position="298"/>
    </location>
</feature>
<dbReference type="PROSITE" id="PS50893">
    <property type="entry name" value="ABC_TRANSPORTER_2"/>
    <property type="match status" value="1"/>
</dbReference>
<dbReference type="InterPro" id="IPR003439">
    <property type="entry name" value="ABC_transporter-like_ATP-bd"/>
</dbReference>
<dbReference type="Pfam" id="PF00664">
    <property type="entry name" value="ABC_membrane"/>
    <property type="match status" value="1"/>
</dbReference>
<dbReference type="GO" id="GO:0015421">
    <property type="term" value="F:ABC-type oligopeptide transporter activity"/>
    <property type="evidence" value="ECO:0007669"/>
    <property type="project" value="TreeGrafter"/>
</dbReference>
<feature type="transmembrane region" description="Helical" evidence="9">
    <location>
        <begin position="155"/>
        <end position="174"/>
    </location>
</feature>
<dbReference type="Gene3D" id="3.40.50.300">
    <property type="entry name" value="P-loop containing nucleotide triphosphate hydrolases"/>
    <property type="match status" value="1"/>
</dbReference>
<dbReference type="InterPro" id="IPR011527">
    <property type="entry name" value="ABC1_TM_dom"/>
</dbReference>
<evidence type="ECO:0000256" key="1">
    <source>
        <dbReference type="ARBA" id="ARBA00004651"/>
    </source>
</evidence>
<evidence type="ECO:0000256" key="7">
    <source>
        <dbReference type="ARBA" id="ARBA00022989"/>
    </source>
</evidence>
<keyword evidence="8 9" id="KW-0472">Membrane</keyword>
<evidence type="ECO:0000256" key="8">
    <source>
        <dbReference type="ARBA" id="ARBA00023136"/>
    </source>
</evidence>
<dbReference type="Proteomes" id="UP000043699">
    <property type="component" value="Unassembled WGS sequence"/>
</dbReference>
<dbReference type="SUPFAM" id="SSF90123">
    <property type="entry name" value="ABC transporter transmembrane region"/>
    <property type="match status" value="1"/>
</dbReference>
<dbReference type="SMART" id="SM00382">
    <property type="entry name" value="AAA"/>
    <property type="match status" value="1"/>
</dbReference>
<dbReference type="InterPro" id="IPR027417">
    <property type="entry name" value="P-loop_NTPase"/>
</dbReference>
<keyword evidence="2" id="KW-0813">Transport</keyword>
<dbReference type="Gene3D" id="1.20.1560.10">
    <property type="entry name" value="ABC transporter type 1, transmembrane domain"/>
    <property type="match status" value="1"/>
</dbReference>
<reference evidence="12 13" key="1">
    <citation type="submission" date="2014-09" db="EMBL/GenBank/DDBJ databases">
        <authorList>
            <person name="Urmite Genomes Urmite Genomes"/>
        </authorList>
    </citation>
    <scope>NUCLEOTIDE SEQUENCE [LARGE SCALE GENOMIC DNA]</scope>
    <source>
        <strain evidence="12 13">ES2</strain>
    </source>
</reference>
<dbReference type="GO" id="GO:0005524">
    <property type="term" value="F:ATP binding"/>
    <property type="evidence" value="ECO:0007669"/>
    <property type="project" value="UniProtKB-KW"/>
</dbReference>